<dbReference type="GeneID" id="3499571"/>
<evidence type="ECO:0000313" key="1">
    <source>
        <dbReference type="EMBL" id="EAN30475.1"/>
    </source>
</evidence>
<sequence length="227" mass="26093">MQGADLVDPNTGELDEQLRNVRFPVTYYQSKTDVCIHKVYYHGVEIYSNIPNYNSFTIDGEHFAFVRTVSLGQLSGKMFLCIYNQVKTGNQTRKTMEKIYTLVDETIQSIMDIQHQYMSLGSDEYMPLEVRVIKNILTREPSKLKDYGDLDEVDGEPYLLRGNKNISPKQIKREIEKIMKNPNIGEADLREADPSGLSTVVESDVMDWTNADSDSDDDTIIYYFDNN</sequence>
<dbReference type="AlphaFoldDB" id="Q4MZ57"/>
<dbReference type="OMA" id="IHKVYYH"/>
<evidence type="ECO:0000313" key="2">
    <source>
        <dbReference type="Proteomes" id="UP000001949"/>
    </source>
</evidence>
<gene>
    <name evidence="1" type="ordered locus">TP03_0634</name>
</gene>
<keyword evidence="2" id="KW-1185">Reference proteome</keyword>
<proteinExistence type="predicted"/>
<reference evidence="1 2" key="1">
    <citation type="journal article" date="2005" name="Science">
        <title>Genome sequence of Theileria parva, a bovine pathogen that transforms lymphocytes.</title>
        <authorList>
            <person name="Gardner M.J."/>
            <person name="Bishop R."/>
            <person name="Shah T."/>
            <person name="de Villiers E.P."/>
            <person name="Carlton J.M."/>
            <person name="Hall N."/>
            <person name="Ren Q."/>
            <person name="Paulsen I.T."/>
            <person name="Pain A."/>
            <person name="Berriman M."/>
            <person name="Wilson R.J.M."/>
            <person name="Sato S."/>
            <person name="Ralph S.A."/>
            <person name="Mann D.J."/>
            <person name="Xiong Z."/>
            <person name="Shallom S.J."/>
            <person name="Weidman J."/>
            <person name="Jiang L."/>
            <person name="Lynn J."/>
            <person name="Weaver B."/>
            <person name="Shoaibi A."/>
            <person name="Domingo A.R."/>
            <person name="Wasawo D."/>
            <person name="Crabtree J."/>
            <person name="Wortman J.R."/>
            <person name="Haas B."/>
            <person name="Angiuoli S.V."/>
            <person name="Creasy T.H."/>
            <person name="Lu C."/>
            <person name="Suh B."/>
            <person name="Silva J.C."/>
            <person name="Utterback T.R."/>
            <person name="Feldblyum T.V."/>
            <person name="Pertea M."/>
            <person name="Allen J."/>
            <person name="Nierman W.C."/>
            <person name="Taracha E.L.N."/>
            <person name="Salzberg S.L."/>
            <person name="White O.R."/>
            <person name="Fitzhugh H.A."/>
            <person name="Morzaria S."/>
            <person name="Venter J.C."/>
            <person name="Fraser C.M."/>
            <person name="Nene V."/>
        </authorList>
    </citation>
    <scope>NUCLEOTIDE SEQUENCE [LARGE SCALE GENOMIC DNA]</scope>
    <source>
        <strain evidence="1 2">Muguga</strain>
    </source>
</reference>
<protein>
    <submittedName>
        <fullName evidence="1">Uncharacterized protein</fullName>
    </submittedName>
</protein>
<organism evidence="1 2">
    <name type="scientific">Theileria parva</name>
    <name type="common">East coast fever infection agent</name>
    <dbReference type="NCBI Taxonomy" id="5875"/>
    <lineage>
        <taxon>Eukaryota</taxon>
        <taxon>Sar</taxon>
        <taxon>Alveolata</taxon>
        <taxon>Apicomplexa</taxon>
        <taxon>Aconoidasida</taxon>
        <taxon>Piroplasmida</taxon>
        <taxon>Theileriidae</taxon>
        <taxon>Theileria</taxon>
    </lineage>
</organism>
<accession>Q4MZ57</accession>
<dbReference type="InParanoid" id="Q4MZ57"/>
<name>Q4MZ57_THEPA</name>
<comment type="caution">
    <text evidence="1">The sequence shown here is derived from an EMBL/GenBank/DDBJ whole genome shotgun (WGS) entry which is preliminary data.</text>
</comment>
<dbReference type="eggNOG" id="ENOG502QX0J">
    <property type="taxonomic scope" value="Eukaryota"/>
</dbReference>
<dbReference type="EMBL" id="AAGK01000006">
    <property type="protein sequence ID" value="EAN30475.1"/>
    <property type="molecule type" value="Genomic_DNA"/>
</dbReference>
<dbReference type="Proteomes" id="UP000001949">
    <property type="component" value="Unassembled WGS sequence"/>
</dbReference>
<dbReference type="VEuPathDB" id="PiroplasmaDB:TpMuguga_03g00634"/>
<dbReference type="KEGG" id="tpv:TP03_0634"/>